<dbReference type="EMBL" id="LN555523">
    <property type="protein sequence ID" value="CED93723.1"/>
    <property type="molecule type" value="Genomic_DNA"/>
</dbReference>
<dbReference type="PIRSF" id="PIRSF019083">
    <property type="entry name" value="UCP019083_VanZ"/>
    <property type="match status" value="1"/>
</dbReference>
<dbReference type="AlphaFoldDB" id="A0A1V1I0Q2"/>
<dbReference type="GeneID" id="82205151"/>
<dbReference type="RefSeq" id="WP_180703415.1">
    <property type="nucleotide sequence ID" value="NZ_CAJUCR010000003.1"/>
</dbReference>
<sequence>MRKKFFIVLTIVWMGVIFYMSNQSASISSMHSGNTINIISKLPLIGNIMDYLTSINIGEFIVRKCAHMTSYCILAILLFMSVYENDIKKTVIISFLGTFLYACSDEFHQLFIYGRSGEFRDVMIDSTGGIIGLLLIIFIVKYKQINKKIEK</sequence>
<dbReference type="Pfam" id="PF04892">
    <property type="entry name" value="VanZ"/>
    <property type="match status" value="1"/>
</dbReference>
<dbReference type="KEGG" id="ril:CRIB_972"/>
<keyword evidence="1" id="KW-1133">Transmembrane helix</keyword>
<reference evidence="3 4" key="1">
    <citation type="submission" date="2014-04" db="EMBL/GenBank/DDBJ databases">
        <authorList>
            <person name="Hornung B.V."/>
        </authorList>
    </citation>
    <scope>NUCLEOTIDE SEQUENCE [LARGE SCALE GENOMIC DNA]</scope>
    <source>
        <strain evidence="3 4">CRIB</strain>
    </source>
</reference>
<organism evidence="3 4">
    <name type="scientific">Romboutsia ilealis</name>
    <dbReference type="NCBI Taxonomy" id="1115758"/>
    <lineage>
        <taxon>Bacteria</taxon>
        <taxon>Bacillati</taxon>
        <taxon>Bacillota</taxon>
        <taxon>Clostridia</taxon>
        <taxon>Peptostreptococcales</taxon>
        <taxon>Peptostreptococcaceae</taxon>
        <taxon>Romboutsia</taxon>
    </lineage>
</organism>
<dbReference type="NCBIfam" id="NF037970">
    <property type="entry name" value="vanZ_1"/>
    <property type="match status" value="1"/>
</dbReference>
<dbReference type="InterPro" id="IPR006976">
    <property type="entry name" value="VanZ-like"/>
</dbReference>
<gene>
    <name evidence="3" type="ORF">CRIB_972</name>
</gene>
<evidence type="ECO:0000259" key="2">
    <source>
        <dbReference type="Pfam" id="PF04892"/>
    </source>
</evidence>
<accession>A0A1V1I0Q2</accession>
<evidence type="ECO:0000256" key="1">
    <source>
        <dbReference type="SAM" id="Phobius"/>
    </source>
</evidence>
<keyword evidence="1" id="KW-0812">Transmembrane</keyword>
<evidence type="ECO:0000313" key="4">
    <source>
        <dbReference type="Proteomes" id="UP000245622"/>
    </source>
</evidence>
<evidence type="ECO:0000313" key="3">
    <source>
        <dbReference type="EMBL" id="CED93723.1"/>
    </source>
</evidence>
<dbReference type="InterPro" id="IPR016747">
    <property type="entry name" value="Phosphotransbutyrylase"/>
</dbReference>
<feature type="transmembrane region" description="Helical" evidence="1">
    <location>
        <begin position="5"/>
        <end position="21"/>
    </location>
</feature>
<dbReference type="Proteomes" id="UP000245622">
    <property type="component" value="Chromosome 1"/>
</dbReference>
<name>A0A1V1I0Q2_9FIRM</name>
<feature type="domain" description="VanZ-like" evidence="2">
    <location>
        <begin position="6"/>
        <end position="139"/>
    </location>
</feature>
<protein>
    <submittedName>
        <fullName evidence="3">VanZ family protein</fullName>
    </submittedName>
</protein>
<proteinExistence type="predicted"/>
<keyword evidence="4" id="KW-1185">Reference proteome</keyword>
<feature type="transmembrane region" description="Helical" evidence="1">
    <location>
        <begin position="60"/>
        <end position="79"/>
    </location>
</feature>
<keyword evidence="1" id="KW-0472">Membrane</keyword>
<feature type="transmembrane region" description="Helical" evidence="1">
    <location>
        <begin position="123"/>
        <end position="142"/>
    </location>
</feature>
<feature type="transmembrane region" description="Helical" evidence="1">
    <location>
        <begin position="91"/>
        <end position="111"/>
    </location>
</feature>